<gene>
    <name evidence="2" type="ORF">OBBRIDRAFT_731298</name>
</gene>
<dbReference type="PIRSF" id="PIRSF000654">
    <property type="entry name" value="Integrin-linked_kinase"/>
    <property type="match status" value="1"/>
</dbReference>
<dbReference type="Proteomes" id="UP000250043">
    <property type="component" value="Unassembled WGS sequence"/>
</dbReference>
<sequence length="258" mass="29112">YCKEAVYWRYLSHENITPFYGVDTSVFQFSLVSQWMSGHDVNQYLQNESGVNHVHLLLGAAQGLNYLHNLDVVHADLKSVNIVIDENGTACLCDFRFTTLVRNPQRHSTPSGAVDAGTPRWKAPELFKAEISANEDSTREPPHTFSIDVFALGMVMWEVHELSTSFFTGRILFHTVSNARVVKTIVDGTIPTRPLDAESSLGLSDEVWNLMGRTWNANLRGRPKTDSVVQELRAQLLRTPDYGLPVEWPRDLDVKRGN</sequence>
<dbReference type="Gene3D" id="1.10.510.10">
    <property type="entry name" value="Transferase(Phosphotransferase) domain 1"/>
    <property type="match status" value="1"/>
</dbReference>
<dbReference type="InterPro" id="IPR011009">
    <property type="entry name" value="Kinase-like_dom_sf"/>
</dbReference>
<evidence type="ECO:0000313" key="3">
    <source>
        <dbReference type="Proteomes" id="UP000250043"/>
    </source>
</evidence>
<feature type="non-terminal residue" evidence="2">
    <location>
        <position position="258"/>
    </location>
</feature>
<feature type="domain" description="Protein kinase" evidence="1">
    <location>
        <begin position="1"/>
        <end position="237"/>
    </location>
</feature>
<evidence type="ECO:0000313" key="2">
    <source>
        <dbReference type="EMBL" id="OCH90161.1"/>
    </source>
</evidence>
<dbReference type="GO" id="GO:0004674">
    <property type="term" value="F:protein serine/threonine kinase activity"/>
    <property type="evidence" value="ECO:0007669"/>
    <property type="project" value="TreeGrafter"/>
</dbReference>
<dbReference type="AlphaFoldDB" id="A0A8E2DKL0"/>
<name>A0A8E2DKL0_9APHY</name>
<dbReference type="InterPro" id="IPR001245">
    <property type="entry name" value="Ser-Thr/Tyr_kinase_cat_dom"/>
</dbReference>
<dbReference type="Pfam" id="PF07714">
    <property type="entry name" value="PK_Tyr_Ser-Thr"/>
    <property type="match status" value="1"/>
</dbReference>
<dbReference type="PROSITE" id="PS50011">
    <property type="entry name" value="PROTEIN_KINASE_DOM"/>
    <property type="match status" value="1"/>
</dbReference>
<dbReference type="EMBL" id="KV722410">
    <property type="protein sequence ID" value="OCH90161.1"/>
    <property type="molecule type" value="Genomic_DNA"/>
</dbReference>
<dbReference type="SUPFAM" id="SSF56112">
    <property type="entry name" value="Protein kinase-like (PK-like)"/>
    <property type="match status" value="1"/>
</dbReference>
<keyword evidence="3" id="KW-1185">Reference proteome</keyword>
<dbReference type="InterPro" id="IPR008271">
    <property type="entry name" value="Ser/Thr_kinase_AS"/>
</dbReference>
<dbReference type="InterPro" id="IPR051681">
    <property type="entry name" value="Ser/Thr_Kinases-Pseudokinases"/>
</dbReference>
<keyword evidence="2" id="KW-0808">Transferase</keyword>
<reference evidence="2 3" key="1">
    <citation type="submission" date="2016-07" db="EMBL/GenBank/DDBJ databases">
        <title>Draft genome of the white-rot fungus Obba rivulosa 3A-2.</title>
        <authorList>
            <consortium name="DOE Joint Genome Institute"/>
            <person name="Miettinen O."/>
            <person name="Riley R."/>
            <person name="Acob R."/>
            <person name="Barry K."/>
            <person name="Cullen D."/>
            <person name="De Vries R."/>
            <person name="Hainaut M."/>
            <person name="Hatakka A."/>
            <person name="Henrissat B."/>
            <person name="Hilden K."/>
            <person name="Kuo R."/>
            <person name="Labutti K."/>
            <person name="Lipzen A."/>
            <person name="Makela M.R."/>
            <person name="Sandor L."/>
            <person name="Spatafora J.W."/>
            <person name="Grigoriev I.V."/>
            <person name="Hibbett D.S."/>
        </authorList>
    </citation>
    <scope>NUCLEOTIDE SEQUENCE [LARGE SCALE GENOMIC DNA]</scope>
    <source>
        <strain evidence="2 3">3A-2</strain>
    </source>
</reference>
<keyword evidence="2" id="KW-0418">Kinase</keyword>
<dbReference type="PROSITE" id="PS00108">
    <property type="entry name" value="PROTEIN_KINASE_ST"/>
    <property type="match status" value="1"/>
</dbReference>
<dbReference type="InterPro" id="IPR000719">
    <property type="entry name" value="Prot_kinase_dom"/>
</dbReference>
<proteinExistence type="predicted"/>
<dbReference type="PANTHER" id="PTHR44329">
    <property type="entry name" value="SERINE/THREONINE-PROTEIN KINASE TNNI3K-RELATED"/>
    <property type="match status" value="1"/>
</dbReference>
<dbReference type="GO" id="GO:0005524">
    <property type="term" value="F:ATP binding"/>
    <property type="evidence" value="ECO:0007669"/>
    <property type="project" value="InterPro"/>
</dbReference>
<evidence type="ECO:0000259" key="1">
    <source>
        <dbReference type="PROSITE" id="PS50011"/>
    </source>
</evidence>
<accession>A0A8E2DKL0</accession>
<dbReference type="OrthoDB" id="2791079at2759"/>
<dbReference type="SMART" id="SM00220">
    <property type="entry name" value="S_TKc"/>
    <property type="match status" value="1"/>
</dbReference>
<organism evidence="2 3">
    <name type="scientific">Obba rivulosa</name>
    <dbReference type="NCBI Taxonomy" id="1052685"/>
    <lineage>
        <taxon>Eukaryota</taxon>
        <taxon>Fungi</taxon>
        <taxon>Dikarya</taxon>
        <taxon>Basidiomycota</taxon>
        <taxon>Agaricomycotina</taxon>
        <taxon>Agaricomycetes</taxon>
        <taxon>Polyporales</taxon>
        <taxon>Gelatoporiaceae</taxon>
        <taxon>Obba</taxon>
    </lineage>
</organism>
<protein>
    <submittedName>
        <fullName evidence="2">Kinase-like protein</fullName>
    </submittedName>
</protein>